<keyword evidence="5" id="KW-1185">Reference proteome</keyword>
<dbReference type="Pfam" id="PF05649">
    <property type="entry name" value="Peptidase_M13_N"/>
    <property type="match status" value="1"/>
</dbReference>
<evidence type="ECO:0000256" key="2">
    <source>
        <dbReference type="SAM" id="MobiDB-lite"/>
    </source>
</evidence>
<dbReference type="EMBL" id="JABSTR010000010">
    <property type="protein sequence ID" value="KAH9380298.1"/>
    <property type="molecule type" value="Genomic_DNA"/>
</dbReference>
<evidence type="ECO:0000256" key="1">
    <source>
        <dbReference type="ARBA" id="ARBA00007357"/>
    </source>
</evidence>
<protein>
    <recommendedName>
        <fullName evidence="3">Peptidase M13 N-terminal domain-containing protein</fullName>
    </recommendedName>
</protein>
<comment type="caution">
    <text evidence="4">The sequence shown here is derived from an EMBL/GenBank/DDBJ whole genome shotgun (WGS) entry which is preliminary data.</text>
</comment>
<accession>A0A9J6GXS0</accession>
<dbReference type="OrthoDB" id="7945029at2759"/>
<dbReference type="Gene3D" id="3.40.390.10">
    <property type="entry name" value="Collagenase (Catalytic Domain)"/>
    <property type="match status" value="1"/>
</dbReference>
<proteinExistence type="inferred from homology"/>
<dbReference type="GO" id="GO:0006508">
    <property type="term" value="P:proteolysis"/>
    <property type="evidence" value="ECO:0007669"/>
    <property type="project" value="InterPro"/>
</dbReference>
<organism evidence="4 5">
    <name type="scientific">Haemaphysalis longicornis</name>
    <name type="common">Bush tick</name>
    <dbReference type="NCBI Taxonomy" id="44386"/>
    <lineage>
        <taxon>Eukaryota</taxon>
        <taxon>Metazoa</taxon>
        <taxon>Ecdysozoa</taxon>
        <taxon>Arthropoda</taxon>
        <taxon>Chelicerata</taxon>
        <taxon>Arachnida</taxon>
        <taxon>Acari</taxon>
        <taxon>Parasitiformes</taxon>
        <taxon>Ixodida</taxon>
        <taxon>Ixodoidea</taxon>
        <taxon>Ixodidae</taxon>
        <taxon>Haemaphysalinae</taxon>
        <taxon>Haemaphysalis</taxon>
    </lineage>
</organism>
<feature type="region of interest" description="Disordered" evidence="2">
    <location>
        <begin position="1"/>
        <end position="28"/>
    </location>
</feature>
<evidence type="ECO:0000313" key="4">
    <source>
        <dbReference type="EMBL" id="KAH9380298.1"/>
    </source>
</evidence>
<gene>
    <name evidence="4" type="ORF">HPB48_011288</name>
</gene>
<dbReference type="Gene3D" id="1.10.1380.10">
    <property type="entry name" value="Neutral endopeptidase , domain2"/>
    <property type="match status" value="1"/>
</dbReference>
<dbReference type="SUPFAM" id="SSF55486">
    <property type="entry name" value="Metalloproteases ('zincins'), catalytic domain"/>
    <property type="match status" value="1"/>
</dbReference>
<dbReference type="AlphaFoldDB" id="A0A9J6GXS0"/>
<feature type="compositionally biased region" description="Basic and acidic residues" evidence="2">
    <location>
        <begin position="1"/>
        <end position="26"/>
    </location>
</feature>
<dbReference type="InterPro" id="IPR042089">
    <property type="entry name" value="Peptidase_M13_dom_2"/>
</dbReference>
<dbReference type="InterPro" id="IPR008753">
    <property type="entry name" value="Peptidase_M13_N"/>
</dbReference>
<dbReference type="InterPro" id="IPR000718">
    <property type="entry name" value="Peptidase_M13"/>
</dbReference>
<sequence>MEALEPRQPEPEPGDDSGRGDGDRQPRVAVLGSLSSSLDLEGDEDGAGPERARECRFGRVGRRSHTVLTGLRKAAGLCGILVCAALMIKFLAIANKTMAARHGHVFVRKNQLLSTLRTVCDSPACQQYSWELQSSLDINCNPCHSLYGFVCGRWRRGNTVPSMRKASEARLMREVLRSLLTVNASHGETATTTADKVAALVHSCLHGRRETAELAAFLRARGILPYRQRSPADLLAILVDLSANWGIHLWFELHMGSWSNGTPAVYIGRSKALAEWATMVKKIRKTRAHRRSILNTLKIFGLPLDQQPEAVGRVSSVDMLISAASVTINSTANTGPLVISVETMAVLLTPSIPVRAWLDALCSVQPPEMNTTRGTMVHIESPSCSPGGEPLV</sequence>
<evidence type="ECO:0000313" key="5">
    <source>
        <dbReference type="Proteomes" id="UP000821853"/>
    </source>
</evidence>
<reference evidence="4 5" key="1">
    <citation type="journal article" date="2020" name="Cell">
        <title>Large-Scale Comparative Analyses of Tick Genomes Elucidate Their Genetic Diversity and Vector Capacities.</title>
        <authorList>
            <consortium name="Tick Genome and Microbiome Consortium (TIGMIC)"/>
            <person name="Jia N."/>
            <person name="Wang J."/>
            <person name="Shi W."/>
            <person name="Du L."/>
            <person name="Sun Y."/>
            <person name="Zhan W."/>
            <person name="Jiang J.F."/>
            <person name="Wang Q."/>
            <person name="Zhang B."/>
            <person name="Ji P."/>
            <person name="Bell-Sakyi L."/>
            <person name="Cui X.M."/>
            <person name="Yuan T.T."/>
            <person name="Jiang B.G."/>
            <person name="Yang W.F."/>
            <person name="Lam T.T."/>
            <person name="Chang Q.C."/>
            <person name="Ding S.J."/>
            <person name="Wang X.J."/>
            <person name="Zhu J.G."/>
            <person name="Ruan X.D."/>
            <person name="Zhao L."/>
            <person name="Wei J.T."/>
            <person name="Ye R.Z."/>
            <person name="Que T.C."/>
            <person name="Du C.H."/>
            <person name="Zhou Y.H."/>
            <person name="Cheng J.X."/>
            <person name="Dai P.F."/>
            <person name="Guo W.B."/>
            <person name="Han X.H."/>
            <person name="Huang E.J."/>
            <person name="Li L.F."/>
            <person name="Wei W."/>
            <person name="Gao Y.C."/>
            <person name="Liu J.Z."/>
            <person name="Shao H.Z."/>
            <person name="Wang X."/>
            <person name="Wang C.C."/>
            <person name="Yang T.C."/>
            <person name="Huo Q.B."/>
            <person name="Li W."/>
            <person name="Chen H.Y."/>
            <person name="Chen S.E."/>
            <person name="Zhou L.G."/>
            <person name="Ni X.B."/>
            <person name="Tian J.H."/>
            <person name="Sheng Y."/>
            <person name="Liu T."/>
            <person name="Pan Y.S."/>
            <person name="Xia L.Y."/>
            <person name="Li J."/>
            <person name="Zhao F."/>
            <person name="Cao W.C."/>
        </authorList>
    </citation>
    <scope>NUCLEOTIDE SEQUENCE [LARGE SCALE GENOMIC DNA]</scope>
    <source>
        <strain evidence="4">HaeL-2018</strain>
    </source>
</reference>
<name>A0A9J6GXS0_HAELO</name>
<dbReference type="GO" id="GO:0004222">
    <property type="term" value="F:metalloendopeptidase activity"/>
    <property type="evidence" value="ECO:0007669"/>
    <property type="project" value="InterPro"/>
</dbReference>
<feature type="domain" description="Peptidase M13 N-terminal" evidence="3">
    <location>
        <begin position="142"/>
        <end position="364"/>
    </location>
</feature>
<dbReference type="PROSITE" id="PS51885">
    <property type="entry name" value="NEPRILYSIN"/>
    <property type="match status" value="1"/>
</dbReference>
<dbReference type="Proteomes" id="UP000821853">
    <property type="component" value="Chromosome 8"/>
</dbReference>
<dbReference type="VEuPathDB" id="VectorBase:HLOH_041955"/>
<comment type="similarity">
    <text evidence="1">Belongs to the peptidase M13 family.</text>
</comment>
<dbReference type="InterPro" id="IPR024079">
    <property type="entry name" value="MetalloPept_cat_dom_sf"/>
</dbReference>
<evidence type="ECO:0000259" key="3">
    <source>
        <dbReference type="Pfam" id="PF05649"/>
    </source>
</evidence>